<dbReference type="Pfam" id="PF00440">
    <property type="entry name" value="TetR_N"/>
    <property type="match status" value="1"/>
</dbReference>
<dbReference type="SUPFAM" id="SSF46689">
    <property type="entry name" value="Homeodomain-like"/>
    <property type="match status" value="1"/>
</dbReference>
<dbReference type="EMBL" id="JAAGUZ010000037">
    <property type="protein sequence ID" value="NEW45784.1"/>
    <property type="molecule type" value="Genomic_DNA"/>
</dbReference>
<keyword evidence="1 2" id="KW-0238">DNA-binding</keyword>
<protein>
    <submittedName>
        <fullName evidence="4">TetR/AcrR family transcriptional regulator</fullName>
    </submittedName>
</protein>
<evidence type="ECO:0000313" key="4">
    <source>
        <dbReference type="EMBL" id="NEW45784.1"/>
    </source>
</evidence>
<evidence type="ECO:0000256" key="1">
    <source>
        <dbReference type="ARBA" id="ARBA00023125"/>
    </source>
</evidence>
<dbReference type="EMBL" id="JAAGUX010000032">
    <property type="protein sequence ID" value="NEW57521.1"/>
    <property type="molecule type" value="Genomic_DNA"/>
</dbReference>
<accession>A0A6P1D996</accession>
<evidence type="ECO:0000313" key="7">
    <source>
        <dbReference type="Proteomes" id="UP000470876"/>
    </source>
</evidence>
<sequence length="216" mass="23123">MTRPGAPLPSLLSRAMTRVVGAVPGGDDTDAKVLDAALRVLARRGTREATMDDIAAESGVGRTTLFRRYTSKDQLFERALARDMGRILDDLAQRFTVVTDPTEQVVLGFITGLRLGDHILFRDSDPVRRAELLQALSHGDPSPIVLGFKAVRANIARAQADGKIPVRDPDAQADALIHLMIGYLAAPSLAVDIADPVAVERLARAAVAPILTGTID</sequence>
<evidence type="ECO:0000313" key="6">
    <source>
        <dbReference type="Proteomes" id="UP000468928"/>
    </source>
</evidence>
<dbReference type="InterPro" id="IPR009057">
    <property type="entry name" value="Homeodomain-like_sf"/>
</dbReference>
<evidence type="ECO:0000256" key="2">
    <source>
        <dbReference type="PROSITE-ProRule" id="PRU00335"/>
    </source>
</evidence>
<dbReference type="PANTHER" id="PTHR30055:SF153">
    <property type="entry name" value="HTH-TYPE TRANSCRIPTIONAL REPRESSOR RV3405C"/>
    <property type="match status" value="1"/>
</dbReference>
<dbReference type="Proteomes" id="UP000470876">
    <property type="component" value="Unassembled WGS sequence"/>
</dbReference>
<proteinExistence type="predicted"/>
<name>A0A6P1D996_9NOCA</name>
<dbReference type="Gene3D" id="1.10.357.10">
    <property type="entry name" value="Tetracycline Repressor, domain 2"/>
    <property type="match status" value="1"/>
</dbReference>
<dbReference type="AlphaFoldDB" id="A0A6P1D996"/>
<dbReference type="RefSeq" id="WP_163821558.1">
    <property type="nucleotide sequence ID" value="NZ_JAAGUX010000032.1"/>
</dbReference>
<dbReference type="PROSITE" id="PS50977">
    <property type="entry name" value="HTH_TETR_2"/>
    <property type="match status" value="1"/>
</dbReference>
<feature type="domain" description="HTH tetR-type" evidence="3">
    <location>
        <begin position="27"/>
        <end position="87"/>
    </location>
</feature>
<dbReference type="InterPro" id="IPR001647">
    <property type="entry name" value="HTH_TetR"/>
</dbReference>
<keyword evidence="7" id="KW-1185">Reference proteome</keyword>
<evidence type="ECO:0000313" key="5">
    <source>
        <dbReference type="EMBL" id="NEW57521.1"/>
    </source>
</evidence>
<comment type="caution">
    <text evidence="4">The sequence shown here is derived from an EMBL/GenBank/DDBJ whole genome shotgun (WGS) entry which is preliminary data.</text>
</comment>
<reference evidence="6 7" key="1">
    <citation type="submission" date="2020-01" db="EMBL/GenBank/DDBJ databases">
        <title>Genetics and antimicrobial susceptibilities of Nocardia species isolated from the soil; a comparison with species isolated from humans.</title>
        <authorList>
            <person name="Carrasco G."/>
            <person name="Monzon S."/>
            <person name="Sansegundo M."/>
            <person name="Garcia E."/>
            <person name="Garrido N."/>
            <person name="Medina M.J."/>
            <person name="Villalon P."/>
            <person name="Ramirez-Arocha A.C."/>
            <person name="Jimenez P."/>
            <person name="Cuesta I."/>
            <person name="Valdezate S."/>
        </authorList>
    </citation>
    <scope>NUCLEOTIDE SEQUENCE [LARGE SCALE GENOMIC DNA]</scope>
    <source>
        <strain evidence="4 6">CNM20110639</strain>
        <strain evidence="5 7">CNM20110649</strain>
    </source>
</reference>
<organism evidence="4 6">
    <name type="scientific">Nocardia cyriacigeorgica</name>
    <dbReference type="NCBI Taxonomy" id="135487"/>
    <lineage>
        <taxon>Bacteria</taxon>
        <taxon>Bacillati</taxon>
        <taxon>Actinomycetota</taxon>
        <taxon>Actinomycetes</taxon>
        <taxon>Mycobacteriales</taxon>
        <taxon>Nocardiaceae</taxon>
        <taxon>Nocardia</taxon>
    </lineage>
</organism>
<evidence type="ECO:0000259" key="3">
    <source>
        <dbReference type="PROSITE" id="PS50977"/>
    </source>
</evidence>
<dbReference type="Proteomes" id="UP000468928">
    <property type="component" value="Unassembled WGS sequence"/>
</dbReference>
<dbReference type="GO" id="GO:0000976">
    <property type="term" value="F:transcription cis-regulatory region binding"/>
    <property type="evidence" value="ECO:0007669"/>
    <property type="project" value="TreeGrafter"/>
</dbReference>
<feature type="DNA-binding region" description="H-T-H motif" evidence="2">
    <location>
        <begin position="50"/>
        <end position="69"/>
    </location>
</feature>
<dbReference type="PRINTS" id="PR00455">
    <property type="entry name" value="HTHTETR"/>
</dbReference>
<dbReference type="InterPro" id="IPR050109">
    <property type="entry name" value="HTH-type_TetR-like_transc_reg"/>
</dbReference>
<gene>
    <name evidence="4" type="ORF">GV789_15205</name>
    <name evidence="5" type="ORF">GV794_17930</name>
</gene>
<dbReference type="GO" id="GO:0003700">
    <property type="term" value="F:DNA-binding transcription factor activity"/>
    <property type="evidence" value="ECO:0007669"/>
    <property type="project" value="TreeGrafter"/>
</dbReference>
<dbReference type="PANTHER" id="PTHR30055">
    <property type="entry name" value="HTH-TYPE TRANSCRIPTIONAL REGULATOR RUTR"/>
    <property type="match status" value="1"/>
</dbReference>